<name>A0A3B0PWJ0_MYCGL</name>
<proteinExistence type="inferred from homology"/>
<dbReference type="Gene3D" id="3.30.1330.50">
    <property type="entry name" value="2-C-methyl-D-erythritol 2,4-cyclodiphosphate synthase"/>
    <property type="match status" value="1"/>
</dbReference>
<evidence type="ECO:0000259" key="9">
    <source>
        <dbReference type="Pfam" id="PF02542"/>
    </source>
</evidence>
<dbReference type="STRING" id="1006581.GCW_90134"/>
<evidence type="ECO:0000256" key="5">
    <source>
        <dbReference type="ARBA" id="ARBA00023229"/>
    </source>
</evidence>
<keyword evidence="5 7" id="KW-0414">Isoprene biosynthesis</keyword>
<dbReference type="UniPathway" id="UPA00056">
    <property type="reaction ID" value="UER00095"/>
</dbReference>
<dbReference type="GO" id="GO:0016114">
    <property type="term" value="P:terpenoid biosynthetic process"/>
    <property type="evidence" value="ECO:0007669"/>
    <property type="project" value="InterPro"/>
</dbReference>
<dbReference type="CDD" id="cd00554">
    <property type="entry name" value="MECDP_synthase"/>
    <property type="match status" value="1"/>
</dbReference>
<reference evidence="10 12" key="1">
    <citation type="submission" date="2016-06" db="EMBL/GenBank/DDBJ databases">
        <authorList>
            <person name="Ricketts C."/>
            <person name="Pickler L."/>
            <person name="Maurer J."/>
            <person name="Ayyampalayam S."/>
            <person name="Garcia M."/>
            <person name="Ferguson-Noel N.M."/>
        </authorList>
    </citation>
    <scope>NUCLEOTIDE SEQUENCE [LARGE SCALE GENOMIC DNA]</scope>
    <source>
        <strain evidence="10 12">K6356</strain>
    </source>
</reference>
<comment type="subunit">
    <text evidence="7">Homotrimer.</text>
</comment>
<keyword evidence="6 7" id="KW-0456">Lyase</keyword>
<reference evidence="13" key="2">
    <citation type="submission" date="2018-06" db="EMBL/GenBank/DDBJ databases">
        <authorList>
            <consortium name="Pathogen Informatics"/>
        </authorList>
    </citation>
    <scope>NUCLEOTIDE SEQUENCE [LARGE SCALE GENOMIC DNA]</scope>
    <source>
        <strain evidence="13">NCTC10115</strain>
    </source>
</reference>
<protein>
    <recommendedName>
        <fullName evidence="3 7">2-C-methyl-D-erythritol 2,4-cyclodiphosphate synthase</fullName>
        <shortName evidence="7">MECDP-synthase</shortName>
        <shortName evidence="7">MECPP-synthase</shortName>
        <shortName evidence="7">MECPS</shortName>
        <ecNumber evidence="3 7">4.6.1.12</ecNumber>
    </recommendedName>
</protein>
<dbReference type="EC" id="4.6.1.12" evidence="3 7"/>
<dbReference type="GO" id="GO:0019288">
    <property type="term" value="P:isopentenyl diphosphate biosynthetic process, methylerythritol 4-phosphate pathway"/>
    <property type="evidence" value="ECO:0007669"/>
    <property type="project" value="UniProtKB-UniRule"/>
</dbReference>
<feature type="site" description="Transition state stabilizer" evidence="7">
    <location>
        <position position="135"/>
    </location>
</feature>
<organism evidence="11 13">
    <name type="scientific">Mycoplasmoides gallisepticum</name>
    <name type="common">Mycoplasma gallisepticum</name>
    <dbReference type="NCBI Taxonomy" id="2096"/>
    <lineage>
        <taxon>Bacteria</taxon>
        <taxon>Bacillati</taxon>
        <taxon>Mycoplasmatota</taxon>
        <taxon>Mycoplasmoidales</taxon>
        <taxon>Mycoplasmoidaceae</taxon>
        <taxon>Mycoplasmoides</taxon>
    </lineage>
</organism>
<comment type="function">
    <text evidence="7">Involved in the biosynthesis of isopentenyl diphosphate (IPP) and dimethylallyl diphosphate (DMAPP), two major building blocks of isoprenoid compounds. Catalyzes the conversion of 4-diphosphocytidyl-2-C-methyl-D-erythritol 2-phosphate (CDP-ME2P) to 2-C-methyl-D-erythritol 2,4-cyclodiphosphate (ME-CPP) with a corresponding release of cytidine 5-monophosphate (CMP).</text>
</comment>
<evidence type="ECO:0000313" key="10">
    <source>
        <dbReference type="EMBL" id="OBU78549.1"/>
    </source>
</evidence>
<feature type="binding site" evidence="7">
    <location>
        <position position="12"/>
    </location>
    <ligand>
        <name>a divalent metal cation</name>
        <dbReference type="ChEBI" id="CHEBI:60240"/>
    </ligand>
</feature>
<evidence type="ECO:0000256" key="2">
    <source>
        <dbReference type="ARBA" id="ARBA00004709"/>
    </source>
</evidence>
<evidence type="ECO:0000313" key="11">
    <source>
        <dbReference type="EMBL" id="SYV93761.1"/>
    </source>
</evidence>
<feature type="binding site" evidence="7">
    <location>
        <begin position="60"/>
        <end position="62"/>
    </location>
    <ligand>
        <name>4-CDP-2-C-methyl-D-erythritol 2-phosphate</name>
        <dbReference type="ChEBI" id="CHEBI:57919"/>
    </ligand>
</feature>
<dbReference type="InterPro" id="IPR036571">
    <property type="entry name" value="MECDP_synthase_sf"/>
</dbReference>
<evidence type="ECO:0000313" key="13">
    <source>
        <dbReference type="Proteomes" id="UP000260136"/>
    </source>
</evidence>
<dbReference type="InterPro" id="IPR020555">
    <property type="entry name" value="MECDP_synthase_CS"/>
</dbReference>
<feature type="binding site" evidence="7">
    <location>
        <begin position="10"/>
        <end position="12"/>
    </location>
    <ligand>
        <name>4-CDP-2-C-methyl-D-erythritol 2-phosphate</name>
        <dbReference type="ChEBI" id="CHEBI:57919"/>
    </ligand>
</feature>
<evidence type="ECO:0000256" key="1">
    <source>
        <dbReference type="ARBA" id="ARBA00000200"/>
    </source>
</evidence>
<dbReference type="GO" id="GO:0008685">
    <property type="term" value="F:2-C-methyl-D-erythritol 2,4-cyclodiphosphate synthase activity"/>
    <property type="evidence" value="ECO:0007669"/>
    <property type="project" value="UniProtKB-UniRule"/>
</dbReference>
<reference evidence="11" key="3">
    <citation type="submission" date="2018-06" db="EMBL/GenBank/DDBJ databases">
        <authorList>
            <consortium name="Pathogen Informatics"/>
            <person name="Doyle S."/>
        </authorList>
    </citation>
    <scope>NUCLEOTIDE SEQUENCE</scope>
    <source>
        <strain evidence="11">NCTC10115</strain>
    </source>
</reference>
<comment type="similarity">
    <text evidence="7 8">Belongs to the IspF family.</text>
</comment>
<evidence type="ECO:0000256" key="8">
    <source>
        <dbReference type="RuleBase" id="RU004395"/>
    </source>
</evidence>
<feature type="binding site" evidence="7">
    <location>
        <position position="46"/>
    </location>
    <ligand>
        <name>a divalent metal cation</name>
        <dbReference type="ChEBI" id="CHEBI:60240"/>
    </ligand>
</feature>
<dbReference type="Proteomes" id="UP000092188">
    <property type="component" value="Unassembled WGS sequence"/>
</dbReference>
<feature type="binding site" evidence="7">
    <location>
        <begin position="65"/>
        <end position="69"/>
    </location>
    <ligand>
        <name>4-CDP-2-C-methyl-D-erythritol 2-phosphate</name>
        <dbReference type="ChEBI" id="CHEBI:57919"/>
    </ligand>
</feature>
<gene>
    <name evidence="7 11" type="primary">ispF</name>
    <name evidence="10" type="ORF">BAY36_02520</name>
    <name evidence="11" type="ORF">NCTC10115_00050</name>
</gene>
<dbReference type="PROSITE" id="PS01350">
    <property type="entry name" value="ISPF"/>
    <property type="match status" value="1"/>
</dbReference>
<dbReference type="PANTHER" id="PTHR43181:SF1">
    <property type="entry name" value="2-C-METHYL-D-ERYTHRITOL 2,4-CYCLODIPHOSPHATE SYNTHASE, CHLOROPLASTIC"/>
    <property type="match status" value="1"/>
</dbReference>
<feature type="domain" description="2-C-methyl-D-erythritol 2,4-cyclodiphosphate synthase" evidence="9">
    <location>
        <begin position="3"/>
        <end position="151"/>
    </location>
</feature>
<dbReference type="GO" id="GO:0046872">
    <property type="term" value="F:metal ion binding"/>
    <property type="evidence" value="ECO:0007669"/>
    <property type="project" value="UniProtKB-KW"/>
</dbReference>
<evidence type="ECO:0000256" key="4">
    <source>
        <dbReference type="ARBA" id="ARBA00022723"/>
    </source>
</evidence>
<feature type="binding site" evidence="7">
    <location>
        <position position="10"/>
    </location>
    <ligand>
        <name>a divalent metal cation</name>
        <dbReference type="ChEBI" id="CHEBI:60240"/>
    </ligand>
</feature>
<dbReference type="SUPFAM" id="SSF69765">
    <property type="entry name" value="IpsF-like"/>
    <property type="match status" value="1"/>
</dbReference>
<keyword evidence="4 7" id="KW-0479">Metal-binding</keyword>
<comment type="catalytic activity">
    <reaction evidence="1 7 8">
        <text>4-CDP-2-C-methyl-D-erythritol 2-phosphate = 2-C-methyl-D-erythritol 2,4-cyclic diphosphate + CMP</text>
        <dbReference type="Rhea" id="RHEA:23864"/>
        <dbReference type="ChEBI" id="CHEBI:57919"/>
        <dbReference type="ChEBI" id="CHEBI:58483"/>
        <dbReference type="ChEBI" id="CHEBI:60377"/>
        <dbReference type="EC" id="4.6.1.12"/>
    </reaction>
</comment>
<dbReference type="RefSeq" id="WP_011113253.1">
    <property type="nucleotide sequence ID" value="NZ_CP044224.1"/>
</dbReference>
<dbReference type="InterPro" id="IPR003526">
    <property type="entry name" value="MECDP_synthase"/>
</dbReference>
<dbReference type="PANTHER" id="PTHR43181">
    <property type="entry name" value="2-C-METHYL-D-ERYTHRITOL 2,4-CYCLODIPHOSPHATE SYNTHASE, CHLOROPLASTIC"/>
    <property type="match status" value="1"/>
</dbReference>
<dbReference type="Proteomes" id="UP000260136">
    <property type="component" value="Chromosome"/>
</dbReference>
<sequence>MNIRIGQGFDSHKLKTKKNSRVFLGGIPVRTDQQLIANSDGDVVLHALSDAVLGCGSFGDIGMYFDENDLSNKGLDSKTILNYCLKLIKKLKLEFVNIDLTIFAQDIRIDPIRFEIKSSLMKLTGCNSVNVKAKSYEEPKNEIACSCVVLMNTNK</sequence>
<evidence type="ECO:0000256" key="6">
    <source>
        <dbReference type="ARBA" id="ARBA00023239"/>
    </source>
</evidence>
<dbReference type="GeneID" id="93509844"/>
<evidence type="ECO:0000256" key="7">
    <source>
        <dbReference type="HAMAP-Rule" id="MF_00107"/>
    </source>
</evidence>
<dbReference type="Pfam" id="PF02542">
    <property type="entry name" value="YgbB"/>
    <property type="match status" value="1"/>
</dbReference>
<evidence type="ECO:0000313" key="12">
    <source>
        <dbReference type="Proteomes" id="UP000092188"/>
    </source>
</evidence>
<dbReference type="SMR" id="A0A3B0PWJ0"/>
<evidence type="ECO:0000256" key="3">
    <source>
        <dbReference type="ARBA" id="ARBA00012579"/>
    </source>
</evidence>
<dbReference type="EMBL" id="LS991952">
    <property type="protein sequence ID" value="SYV93761.1"/>
    <property type="molecule type" value="Genomic_DNA"/>
</dbReference>
<dbReference type="HAMAP" id="MF_00107">
    <property type="entry name" value="IspF"/>
    <property type="match status" value="1"/>
</dbReference>
<feature type="site" description="Transition state stabilizer" evidence="7">
    <location>
        <position position="38"/>
    </location>
</feature>
<dbReference type="EMBL" id="MAGQ01000008">
    <property type="protein sequence ID" value="OBU78549.1"/>
    <property type="molecule type" value="Genomic_DNA"/>
</dbReference>
<dbReference type="AlphaFoldDB" id="A0A3B0PWJ0"/>
<dbReference type="NCBIfam" id="TIGR00151">
    <property type="entry name" value="ispF"/>
    <property type="match status" value="1"/>
</dbReference>
<comment type="pathway">
    <text evidence="2 7">Isoprenoid biosynthesis; isopentenyl diphosphate biosynthesis via DXP pathway; isopentenyl diphosphate from 1-deoxy-D-xylulose 5-phosphate: step 4/6.</text>
</comment>
<accession>A0A3B0PWJ0</accession>
<comment type="caution">
    <text evidence="7">Lacks conserved residue(s) required for the propagation of feature annotation.</text>
</comment>
<feature type="binding site" evidence="7">
    <location>
        <position position="140"/>
    </location>
    <ligand>
        <name>4-CDP-2-C-methyl-D-erythritol 2-phosphate</name>
        <dbReference type="ChEBI" id="CHEBI:57919"/>
    </ligand>
</feature>
<comment type="cofactor">
    <cofactor evidence="7">
        <name>a divalent metal cation</name>
        <dbReference type="ChEBI" id="CHEBI:60240"/>
    </cofactor>
    <text evidence="7">Binds 1 divalent metal cation per subunit.</text>
</comment>